<dbReference type="OrthoDB" id="9152838at2"/>
<reference evidence="2 3" key="2">
    <citation type="submission" date="2018-12" db="EMBL/GenBank/DDBJ databases">
        <title>Nakamurella antarcticus sp. nov., isolated from Antarctica South Shetland Islands soil.</title>
        <authorList>
            <person name="Peng F."/>
        </authorList>
    </citation>
    <scope>NUCLEOTIDE SEQUENCE [LARGE SCALE GENOMIC DNA]</scope>
    <source>
        <strain evidence="2 3">S14-144</strain>
    </source>
</reference>
<sequence length="55" mass="6047">MAPLVWVGTNDKNFITQDIDIYNGGTWKMAKSVAALGSKTTRSGTYDYDLTYIGP</sequence>
<evidence type="ECO:0000259" key="1">
    <source>
        <dbReference type="Pfam" id="PF15526"/>
    </source>
</evidence>
<evidence type="ECO:0000313" key="2">
    <source>
        <dbReference type="EMBL" id="AZI59449.1"/>
    </source>
</evidence>
<reference evidence="2 3" key="1">
    <citation type="submission" date="2018-11" db="EMBL/GenBank/DDBJ databases">
        <authorList>
            <person name="Da X."/>
        </authorList>
    </citation>
    <scope>NUCLEOTIDE SEQUENCE [LARGE SCALE GENOMIC DNA]</scope>
    <source>
        <strain evidence="2 3">S14-144</strain>
    </source>
</reference>
<organism evidence="2 3">
    <name type="scientific">Nakamurella antarctica</name>
    <dbReference type="NCBI Taxonomy" id="1902245"/>
    <lineage>
        <taxon>Bacteria</taxon>
        <taxon>Bacillati</taxon>
        <taxon>Actinomycetota</taxon>
        <taxon>Actinomycetes</taxon>
        <taxon>Nakamurellales</taxon>
        <taxon>Nakamurellaceae</taxon>
        <taxon>Nakamurella</taxon>
    </lineage>
</organism>
<accession>A0A3G8ZQD3</accession>
<evidence type="ECO:0000313" key="3">
    <source>
        <dbReference type="Proteomes" id="UP000268084"/>
    </source>
</evidence>
<dbReference type="Gene3D" id="3.10.380.20">
    <property type="entry name" value="Novel toxin 21 (CdiA), C-terminal domain"/>
    <property type="match status" value="1"/>
</dbReference>
<gene>
    <name evidence="2" type="ORF">EH165_06560</name>
</gene>
<dbReference type="CDD" id="cd20685">
    <property type="entry name" value="CdiA-CT_Ecl_RNase-like"/>
    <property type="match status" value="1"/>
</dbReference>
<dbReference type="KEGG" id="nak:EH165_06560"/>
<proteinExistence type="predicted"/>
<dbReference type="InterPro" id="IPR038181">
    <property type="entry name" value="Ntox21_sf"/>
</dbReference>
<dbReference type="InterPro" id="IPR028190">
    <property type="entry name" value="Ntox21"/>
</dbReference>
<dbReference type="Pfam" id="PF15526">
    <property type="entry name" value="Ntox21"/>
    <property type="match status" value="1"/>
</dbReference>
<dbReference type="AlphaFoldDB" id="A0A3G8ZQD3"/>
<dbReference type="Proteomes" id="UP000268084">
    <property type="component" value="Chromosome"/>
</dbReference>
<protein>
    <recommendedName>
        <fullName evidence="1">Novel toxin 21 domain-containing protein</fullName>
    </recommendedName>
</protein>
<dbReference type="EMBL" id="CP034170">
    <property type="protein sequence ID" value="AZI59449.1"/>
    <property type="molecule type" value="Genomic_DNA"/>
</dbReference>
<feature type="domain" description="Novel toxin 21" evidence="1">
    <location>
        <begin position="5"/>
        <end position="54"/>
    </location>
</feature>
<name>A0A3G8ZQD3_9ACTN</name>
<keyword evidence="3" id="KW-1185">Reference proteome</keyword>